<dbReference type="EMBL" id="APVH01000050">
    <property type="protein sequence ID" value="EPX76381.1"/>
    <property type="molecule type" value="Genomic_DNA"/>
</dbReference>
<evidence type="ECO:0000256" key="2">
    <source>
        <dbReference type="ARBA" id="ARBA00023015"/>
    </source>
</evidence>
<dbReference type="RefSeq" id="WP_021120860.1">
    <property type="nucleotide sequence ID" value="NZ_KE557283.1"/>
</dbReference>
<evidence type="ECO:0000256" key="4">
    <source>
        <dbReference type="ARBA" id="ARBA00023163"/>
    </source>
</evidence>
<keyword evidence="4" id="KW-0804">Transcription</keyword>
<evidence type="ECO:0000259" key="5">
    <source>
        <dbReference type="PROSITE" id="PS50931"/>
    </source>
</evidence>
<evidence type="ECO:0000313" key="7">
    <source>
        <dbReference type="Proteomes" id="UP000015347"/>
    </source>
</evidence>
<evidence type="ECO:0000256" key="3">
    <source>
        <dbReference type="ARBA" id="ARBA00023125"/>
    </source>
</evidence>
<dbReference type="InterPro" id="IPR005119">
    <property type="entry name" value="LysR_subst-bd"/>
</dbReference>
<proteinExistence type="inferred from homology"/>
<protein>
    <submittedName>
        <fullName evidence="6">Transcriptional regulator, LysR family</fullName>
    </submittedName>
</protein>
<sequence>MTTGRASRLQGIEAFVMSAETGSFSAAAQRLGITRSAVAKSIARLEQTLGTPLFQRTGGALLLSAEGTAFLDHADAALRELDAGEALISQRRGQVRGNLRVSLPTSFGRLWALPVLLTYARKHPLLTLEVSFEDRFVRLQEEGFDLAVRIGEGPRSSELISRTVARPTSGLYASRAYISEHGKPNGIVDLAEHRIIHFAHEGRWVPWRLLGPDGNTISHTPSASLVISDGEAMRDAVRAGDGIALLPSWLVDGVGADLLPVLESLVFGTPEIRLIWPAGRDRHPRVRGAIDALADALRAEDYRMPQRPDT</sequence>
<dbReference type="eggNOG" id="COG0583">
    <property type="taxonomic scope" value="Bacteria"/>
</dbReference>
<keyword evidence="7" id="KW-1185">Reference proteome</keyword>
<evidence type="ECO:0000256" key="1">
    <source>
        <dbReference type="ARBA" id="ARBA00009437"/>
    </source>
</evidence>
<dbReference type="PRINTS" id="PR00039">
    <property type="entry name" value="HTHLYSR"/>
</dbReference>
<evidence type="ECO:0000313" key="6">
    <source>
        <dbReference type="EMBL" id="EPX76381.1"/>
    </source>
</evidence>
<keyword evidence="3" id="KW-0238">DNA-binding</keyword>
<dbReference type="FunFam" id="1.10.10.10:FF:000001">
    <property type="entry name" value="LysR family transcriptional regulator"/>
    <property type="match status" value="1"/>
</dbReference>
<dbReference type="GO" id="GO:0003700">
    <property type="term" value="F:DNA-binding transcription factor activity"/>
    <property type="evidence" value="ECO:0007669"/>
    <property type="project" value="InterPro"/>
</dbReference>
<dbReference type="OrthoDB" id="9813056at2"/>
<dbReference type="SUPFAM" id="SSF53850">
    <property type="entry name" value="Periplasmic binding protein-like II"/>
    <property type="match status" value="1"/>
</dbReference>
<comment type="similarity">
    <text evidence="1">Belongs to the LysR transcriptional regulatory family.</text>
</comment>
<reference evidence="7" key="1">
    <citation type="journal article" date="2014" name="Stand. Genomic Sci.">
        <title>Genome sequence of the exopolysaccharide-producing Salipiger mucosus type strain (DSM 16094(T)), a moderately halophilic member of the Roseobacter clade.</title>
        <authorList>
            <person name="Riedel T."/>
            <person name="Spring S."/>
            <person name="Fiebig A."/>
            <person name="Petersen J."/>
            <person name="Kyrpides N.C."/>
            <person name="Goker M."/>
            <person name="Klenk H.P."/>
        </authorList>
    </citation>
    <scope>NUCLEOTIDE SEQUENCE [LARGE SCALE GENOMIC DNA]</scope>
    <source>
        <strain evidence="7">DSM 16094</strain>
    </source>
</reference>
<dbReference type="Gene3D" id="1.10.10.10">
    <property type="entry name" value="Winged helix-like DNA-binding domain superfamily/Winged helix DNA-binding domain"/>
    <property type="match status" value="1"/>
</dbReference>
<dbReference type="InterPro" id="IPR036388">
    <property type="entry name" value="WH-like_DNA-bd_sf"/>
</dbReference>
<dbReference type="Proteomes" id="UP000015347">
    <property type="component" value="Unassembled WGS sequence"/>
</dbReference>
<dbReference type="HOGENOM" id="CLU_039613_16_0_5"/>
<dbReference type="Gene3D" id="3.40.190.290">
    <property type="match status" value="1"/>
</dbReference>
<dbReference type="PROSITE" id="PS50931">
    <property type="entry name" value="HTH_LYSR"/>
    <property type="match status" value="1"/>
</dbReference>
<gene>
    <name evidence="6" type="ORF">Salmuc_02883</name>
</gene>
<dbReference type="SUPFAM" id="SSF46785">
    <property type="entry name" value="Winged helix' DNA-binding domain"/>
    <property type="match status" value="1"/>
</dbReference>
<dbReference type="Pfam" id="PF00126">
    <property type="entry name" value="HTH_1"/>
    <property type="match status" value="1"/>
</dbReference>
<dbReference type="Pfam" id="PF03466">
    <property type="entry name" value="LysR_substrate"/>
    <property type="match status" value="1"/>
</dbReference>
<dbReference type="InterPro" id="IPR000847">
    <property type="entry name" value="LysR_HTH_N"/>
</dbReference>
<keyword evidence="2" id="KW-0805">Transcription regulation</keyword>
<organism evidence="6 7">
    <name type="scientific">Salipiger mucosus DSM 16094</name>
    <dbReference type="NCBI Taxonomy" id="1123237"/>
    <lineage>
        <taxon>Bacteria</taxon>
        <taxon>Pseudomonadati</taxon>
        <taxon>Pseudomonadota</taxon>
        <taxon>Alphaproteobacteria</taxon>
        <taxon>Rhodobacterales</taxon>
        <taxon>Roseobacteraceae</taxon>
        <taxon>Salipiger</taxon>
    </lineage>
</organism>
<accession>S9Q4V2</accession>
<dbReference type="InterPro" id="IPR058163">
    <property type="entry name" value="LysR-type_TF_proteobact-type"/>
</dbReference>
<dbReference type="GO" id="GO:0003677">
    <property type="term" value="F:DNA binding"/>
    <property type="evidence" value="ECO:0007669"/>
    <property type="project" value="UniProtKB-KW"/>
</dbReference>
<dbReference type="PANTHER" id="PTHR30537:SF5">
    <property type="entry name" value="HTH-TYPE TRANSCRIPTIONAL ACTIVATOR TTDR-RELATED"/>
    <property type="match status" value="1"/>
</dbReference>
<dbReference type="AlphaFoldDB" id="S9Q4V2"/>
<dbReference type="PANTHER" id="PTHR30537">
    <property type="entry name" value="HTH-TYPE TRANSCRIPTIONAL REGULATOR"/>
    <property type="match status" value="1"/>
</dbReference>
<comment type="caution">
    <text evidence="6">The sequence shown here is derived from an EMBL/GenBank/DDBJ whole genome shotgun (WGS) entry which is preliminary data.</text>
</comment>
<dbReference type="STRING" id="1123237.Salmuc_02883"/>
<feature type="domain" description="HTH lysR-type" evidence="5">
    <location>
        <begin position="9"/>
        <end position="64"/>
    </location>
</feature>
<dbReference type="InterPro" id="IPR036390">
    <property type="entry name" value="WH_DNA-bd_sf"/>
</dbReference>
<name>S9Q4V2_9RHOB</name>